<proteinExistence type="inferred from homology"/>
<keyword evidence="5" id="KW-0694">RNA-binding</keyword>
<keyword evidence="3" id="KW-0698">rRNA processing</keyword>
<evidence type="ECO:0000259" key="10">
    <source>
        <dbReference type="Pfam" id="PF15055"/>
    </source>
</evidence>
<evidence type="ECO:0000256" key="4">
    <source>
        <dbReference type="ARBA" id="ARBA00022835"/>
    </source>
</evidence>
<dbReference type="GO" id="GO:0071038">
    <property type="term" value="P:TRAMP-dependent tRNA surveillance pathway"/>
    <property type="evidence" value="ECO:0007669"/>
    <property type="project" value="TreeGrafter"/>
</dbReference>
<organism evidence="13">
    <name type="scientific">Grosmannia clavigera (strain kw1407 / UAMH 11150)</name>
    <name type="common">Blue stain fungus</name>
    <name type="synonym">Graphiocladiella clavigera</name>
    <dbReference type="NCBI Taxonomy" id="655863"/>
    <lineage>
        <taxon>Eukaryota</taxon>
        <taxon>Fungi</taxon>
        <taxon>Dikarya</taxon>
        <taxon>Ascomycota</taxon>
        <taxon>Pezizomycotina</taxon>
        <taxon>Sordariomycetes</taxon>
        <taxon>Sordariomycetidae</taxon>
        <taxon>Ophiostomatales</taxon>
        <taxon>Ophiostomataceae</taxon>
        <taxon>Leptographium</taxon>
    </lineage>
</organism>
<dbReference type="Proteomes" id="UP000007796">
    <property type="component" value="Unassembled WGS sequence"/>
</dbReference>
<keyword evidence="8" id="KW-0812">Transmembrane</keyword>
<evidence type="ECO:0000256" key="7">
    <source>
        <dbReference type="SAM" id="MobiDB-lite"/>
    </source>
</evidence>
<dbReference type="Pfam" id="PF21266">
    <property type="entry name" value="S1_RRP4"/>
    <property type="match status" value="1"/>
</dbReference>
<dbReference type="SUPFAM" id="SSF50249">
    <property type="entry name" value="Nucleic acid-binding proteins"/>
    <property type="match status" value="1"/>
</dbReference>
<evidence type="ECO:0000256" key="8">
    <source>
        <dbReference type="SAM" id="Phobius"/>
    </source>
</evidence>
<dbReference type="InterPro" id="IPR026699">
    <property type="entry name" value="Exosome_RNA_bind1/RRP40/RRP4"/>
</dbReference>
<dbReference type="InterPro" id="IPR048565">
    <property type="entry name" value="S1_RRP4"/>
</dbReference>
<keyword evidence="6" id="KW-0539">Nucleus</keyword>
<keyword evidence="4" id="KW-0271">Exosome</keyword>
<feature type="transmembrane region" description="Helical" evidence="8">
    <location>
        <begin position="77"/>
        <end position="95"/>
    </location>
</feature>
<dbReference type="InterPro" id="IPR028036">
    <property type="entry name" value="DMAC1-like_dom"/>
</dbReference>
<dbReference type="CDD" id="cd05789">
    <property type="entry name" value="S1_Rrp4"/>
    <property type="match status" value="1"/>
</dbReference>
<reference evidence="12 13" key="1">
    <citation type="journal article" date="2011" name="Proc. Natl. Acad. Sci. U.S.A.">
        <title>Genome and transcriptome analyses of the mountain pine beetle-fungal symbiont Grosmannia clavigera, a lodgepole pine pathogen.</title>
        <authorList>
            <person name="DiGuistini S."/>
            <person name="Wang Y."/>
            <person name="Liao N.Y."/>
            <person name="Taylor G."/>
            <person name="Tanguay P."/>
            <person name="Feau N."/>
            <person name="Henrissat B."/>
            <person name="Chan S.K."/>
            <person name="Hesse-Orce U."/>
            <person name="Alamouti S.M."/>
            <person name="Tsui C.K.M."/>
            <person name="Docking R.T."/>
            <person name="Levasseur A."/>
            <person name="Haridas S."/>
            <person name="Robertson G."/>
            <person name="Birol I."/>
            <person name="Holt R.A."/>
            <person name="Marra M.A."/>
            <person name="Hamelin R.C."/>
            <person name="Hirst M."/>
            <person name="Jones S.J.M."/>
            <person name="Bohlmann J."/>
            <person name="Breuil C."/>
        </authorList>
    </citation>
    <scope>NUCLEOTIDE SEQUENCE [LARGE SCALE GENOMIC DNA]</scope>
    <source>
        <strain evidence="13">kw1407 / UAMH 11150</strain>
    </source>
</reference>
<dbReference type="PANTHER" id="PTHR21321">
    <property type="entry name" value="PNAS-3 RELATED"/>
    <property type="match status" value="1"/>
</dbReference>
<feature type="domain" description="Exosome complex component N-terminal" evidence="9">
    <location>
        <begin position="216"/>
        <end position="255"/>
    </location>
</feature>
<evidence type="ECO:0000256" key="2">
    <source>
        <dbReference type="ARBA" id="ARBA00009155"/>
    </source>
</evidence>
<dbReference type="Pfam" id="PF14382">
    <property type="entry name" value="ECR1_N"/>
    <property type="match status" value="1"/>
</dbReference>
<dbReference type="GO" id="GO:0034475">
    <property type="term" value="P:U4 snRNA 3'-end processing"/>
    <property type="evidence" value="ECO:0007669"/>
    <property type="project" value="TreeGrafter"/>
</dbReference>
<dbReference type="InterPro" id="IPR036612">
    <property type="entry name" value="KH_dom_type_1_sf"/>
</dbReference>
<protein>
    <submittedName>
        <fullName evidence="12">Exosome complex exonuclease</fullName>
    </submittedName>
</protein>
<dbReference type="Pfam" id="PF15055">
    <property type="entry name" value="DMAC1_Dmo2"/>
    <property type="match status" value="1"/>
</dbReference>
<dbReference type="OrthoDB" id="1650at2759"/>
<dbReference type="GO" id="GO:0000176">
    <property type="term" value="C:nuclear exosome (RNase complex)"/>
    <property type="evidence" value="ECO:0007669"/>
    <property type="project" value="TreeGrafter"/>
</dbReference>
<evidence type="ECO:0000256" key="6">
    <source>
        <dbReference type="ARBA" id="ARBA00023242"/>
    </source>
</evidence>
<dbReference type="GO" id="GO:0071035">
    <property type="term" value="P:nuclear polyadenylation-dependent rRNA catabolic process"/>
    <property type="evidence" value="ECO:0007669"/>
    <property type="project" value="TreeGrafter"/>
</dbReference>
<keyword evidence="13" id="KW-1185">Reference proteome</keyword>
<evidence type="ECO:0000256" key="1">
    <source>
        <dbReference type="ARBA" id="ARBA00004123"/>
    </source>
</evidence>
<feature type="region of interest" description="Disordered" evidence="7">
    <location>
        <begin position="173"/>
        <end position="218"/>
    </location>
</feature>
<dbReference type="GO" id="GO:0000177">
    <property type="term" value="C:cytoplasmic exosome (RNase complex)"/>
    <property type="evidence" value="ECO:0007669"/>
    <property type="project" value="TreeGrafter"/>
</dbReference>
<feature type="compositionally biased region" description="Gly residues" evidence="7">
    <location>
        <begin position="388"/>
        <end position="397"/>
    </location>
</feature>
<dbReference type="GO" id="GO:0071028">
    <property type="term" value="P:nuclear mRNA surveillance"/>
    <property type="evidence" value="ECO:0007669"/>
    <property type="project" value="UniProtKB-ARBA"/>
</dbReference>
<evidence type="ECO:0000259" key="9">
    <source>
        <dbReference type="Pfam" id="PF14382"/>
    </source>
</evidence>
<dbReference type="STRING" id="655863.F0XSK4"/>
<evidence type="ECO:0000256" key="5">
    <source>
        <dbReference type="ARBA" id="ARBA00022884"/>
    </source>
</evidence>
<dbReference type="InterPro" id="IPR025721">
    <property type="entry name" value="Exosome_cplx_N_dom"/>
</dbReference>
<gene>
    <name evidence="12" type="ORF">CMQ_5805</name>
</gene>
<feature type="domain" description="Distal membrane-arm assembly complex protein 1-like" evidence="10">
    <location>
        <begin position="29"/>
        <end position="66"/>
    </location>
</feature>
<dbReference type="AlphaFoldDB" id="F0XSK4"/>
<dbReference type="HOGENOM" id="CLU_034114_0_1_1"/>
<dbReference type="RefSeq" id="XP_014168867.1">
    <property type="nucleotide sequence ID" value="XM_014313392.1"/>
</dbReference>
<dbReference type="GO" id="GO:0003723">
    <property type="term" value="F:RNA binding"/>
    <property type="evidence" value="ECO:0007669"/>
    <property type="project" value="UniProtKB-KW"/>
</dbReference>
<dbReference type="FunCoup" id="F0XSK4">
    <property type="interactions" value="959"/>
</dbReference>
<evidence type="ECO:0000313" key="12">
    <source>
        <dbReference type="EMBL" id="EFW99384.1"/>
    </source>
</evidence>
<dbReference type="SUPFAM" id="SSF54791">
    <property type="entry name" value="Eukaryotic type KH-domain (KH-domain type I)"/>
    <property type="match status" value="1"/>
</dbReference>
<accession>F0XSK4</accession>
<dbReference type="PANTHER" id="PTHR21321:SF4">
    <property type="entry name" value="EXOSOME COMPLEX COMPONENT RRP4"/>
    <property type="match status" value="1"/>
</dbReference>
<evidence type="ECO:0000256" key="3">
    <source>
        <dbReference type="ARBA" id="ARBA00022552"/>
    </source>
</evidence>
<dbReference type="Gene3D" id="2.40.50.140">
    <property type="entry name" value="Nucleic acid-binding proteins"/>
    <property type="match status" value="1"/>
</dbReference>
<dbReference type="EMBL" id="GL629997">
    <property type="protein sequence ID" value="EFW99384.1"/>
    <property type="molecule type" value="Genomic_DNA"/>
</dbReference>
<dbReference type="InParanoid" id="F0XSK4"/>
<keyword evidence="12" id="KW-0378">Hydrolase</keyword>
<dbReference type="GO" id="GO:0071034">
    <property type="term" value="P:CUT catabolic process"/>
    <property type="evidence" value="ECO:0007669"/>
    <property type="project" value="TreeGrafter"/>
</dbReference>
<dbReference type="GeneID" id="25979168"/>
<comment type="similarity">
    <text evidence="2">Belongs to the RRP4 family.</text>
</comment>
<feature type="region of interest" description="Disordered" evidence="7">
    <location>
        <begin position="457"/>
        <end position="485"/>
    </location>
</feature>
<evidence type="ECO:0000313" key="13">
    <source>
        <dbReference type="Proteomes" id="UP000007796"/>
    </source>
</evidence>
<comment type="subcellular location">
    <subcellularLocation>
        <location evidence="1">Nucleus</location>
    </subcellularLocation>
</comment>
<feature type="domain" description="RRP4 S1" evidence="11">
    <location>
        <begin position="267"/>
        <end position="339"/>
    </location>
</feature>
<dbReference type="GO" id="GO:0004527">
    <property type="term" value="F:exonuclease activity"/>
    <property type="evidence" value="ECO:0007669"/>
    <property type="project" value="UniProtKB-KW"/>
</dbReference>
<dbReference type="FunFam" id="2.40.50.140:FF:000038">
    <property type="entry name" value="Exosome complex component RRP4"/>
    <property type="match status" value="1"/>
</dbReference>
<dbReference type="eggNOG" id="KOG3013">
    <property type="taxonomic scope" value="Eukaryota"/>
</dbReference>
<keyword evidence="12" id="KW-0269">Exonuclease</keyword>
<name>F0XSK4_GROCL</name>
<feature type="compositionally biased region" description="Acidic residues" evidence="7">
    <location>
        <begin position="398"/>
        <end position="409"/>
    </location>
</feature>
<sequence>MAGDKIPTLASLERPEKYQNLLKEDRGDDCLPCRVIGGGAFLGLGAYSYISGQAQLEQQRAAILQSKSMFGMRSRKFGITGISLGLVWLGVWRLFALGDSAGDLTHCTIYWKSLRTSSSVDDDHIPANLILRYKHRDRPSTGTRKELCLRTYMPITILRPERPAARRFVAAANDGSDDSDASDNGGASVGRAAAAAAASSRRNRKRRRGGDGGDEIVTPGEVVTEDAKWMRGHGTYADESGAGIVSSLAGTVMRTNRLLSVRPLRARYAPEVGDLVVGRIVEVQARRWRVDVGAAQLAALPLSAINLPGGVLRKRTETDELQIRSFFAEGDLLLAEVQQIFADGAAVLHTRSLRYGKLRNGVFAAVAGGGAGAGAGVVRARRQLWTIGRGGGGGDGGGLDDDDDDDDAQNEMLHDHGHETSHVVSALGTGAGKIDVILGVNGYVFIGAHVAPPSPDAAVDAAGDAGRSATHTSHASHAAPGPPSAVGLNNMEEAVSAAIYSSQNDPVSRETMREIARLRSVVSMLVEHRLPIDEPMVMRAYREAIDLAHLTPDQADDDVYLGGDRGDKLAAVLAGR</sequence>
<dbReference type="InterPro" id="IPR012340">
    <property type="entry name" value="NA-bd_OB-fold"/>
</dbReference>
<evidence type="ECO:0000259" key="11">
    <source>
        <dbReference type="Pfam" id="PF21266"/>
    </source>
</evidence>
<keyword evidence="8" id="KW-1133">Transmembrane helix</keyword>
<keyword evidence="12" id="KW-0540">Nuclease</keyword>
<dbReference type="GO" id="GO:0000467">
    <property type="term" value="P:exonucleolytic trimming to generate mature 3'-end of 5.8S rRNA from tricistronic rRNA transcript (SSU-rRNA, 5.8S rRNA, LSU-rRNA)"/>
    <property type="evidence" value="ECO:0007669"/>
    <property type="project" value="TreeGrafter"/>
</dbReference>
<keyword evidence="8" id="KW-0472">Membrane</keyword>
<feature type="compositionally biased region" description="Low complexity" evidence="7">
    <location>
        <begin position="457"/>
        <end position="479"/>
    </location>
</feature>
<dbReference type="GO" id="GO:0071051">
    <property type="term" value="P:poly(A)-dependent snoRNA 3'-end processing"/>
    <property type="evidence" value="ECO:0007669"/>
    <property type="project" value="TreeGrafter"/>
</dbReference>
<feature type="region of interest" description="Disordered" evidence="7">
    <location>
        <begin position="388"/>
        <end position="412"/>
    </location>
</feature>
<dbReference type="Gene3D" id="2.40.50.100">
    <property type="match status" value="1"/>
</dbReference>
<dbReference type="SUPFAM" id="SSF110324">
    <property type="entry name" value="Ribosomal L27 protein-like"/>
    <property type="match status" value="1"/>
</dbReference>
<feature type="compositionally biased region" description="Low complexity" evidence="7">
    <location>
        <begin position="182"/>
        <end position="200"/>
    </location>
</feature>